<comment type="caution">
    <text evidence="1">The sequence shown here is derived from an EMBL/GenBank/DDBJ whole genome shotgun (WGS) entry which is preliminary data.</text>
</comment>
<keyword evidence="2" id="KW-1185">Reference proteome</keyword>
<name>A0AAV4UVC4_9ARAC</name>
<proteinExistence type="predicted"/>
<protein>
    <submittedName>
        <fullName evidence="1">Uncharacterized protein</fullName>
    </submittedName>
</protein>
<dbReference type="AlphaFoldDB" id="A0AAV4UVC4"/>
<gene>
    <name evidence="1" type="ORF">CDAR_127501</name>
</gene>
<organism evidence="1 2">
    <name type="scientific">Caerostris darwini</name>
    <dbReference type="NCBI Taxonomy" id="1538125"/>
    <lineage>
        <taxon>Eukaryota</taxon>
        <taxon>Metazoa</taxon>
        <taxon>Ecdysozoa</taxon>
        <taxon>Arthropoda</taxon>
        <taxon>Chelicerata</taxon>
        <taxon>Arachnida</taxon>
        <taxon>Araneae</taxon>
        <taxon>Araneomorphae</taxon>
        <taxon>Entelegynae</taxon>
        <taxon>Araneoidea</taxon>
        <taxon>Araneidae</taxon>
        <taxon>Caerostris</taxon>
    </lineage>
</organism>
<dbReference type="EMBL" id="BPLQ01011964">
    <property type="protein sequence ID" value="GIY61658.1"/>
    <property type="molecule type" value="Genomic_DNA"/>
</dbReference>
<reference evidence="1 2" key="1">
    <citation type="submission" date="2021-06" db="EMBL/GenBank/DDBJ databases">
        <title>Caerostris darwini draft genome.</title>
        <authorList>
            <person name="Kono N."/>
            <person name="Arakawa K."/>
        </authorList>
    </citation>
    <scope>NUCLEOTIDE SEQUENCE [LARGE SCALE GENOMIC DNA]</scope>
</reference>
<accession>A0AAV4UVC4</accession>
<evidence type="ECO:0000313" key="1">
    <source>
        <dbReference type="EMBL" id="GIY61658.1"/>
    </source>
</evidence>
<sequence>MFSDRRIHKYRLKLNHWREDRMILHPPIITQNSMTALLLPVIFRKYPKVQKGLFYEILTIFFNGIVFEEPLIQGRSTPSDDPGVSSAKQTIHKKTFFFLPCLQLKSFCFFFFL</sequence>
<evidence type="ECO:0000313" key="2">
    <source>
        <dbReference type="Proteomes" id="UP001054837"/>
    </source>
</evidence>
<dbReference type="Proteomes" id="UP001054837">
    <property type="component" value="Unassembled WGS sequence"/>
</dbReference>